<accession>A0A1X7I9R6</accession>
<name>A0A1X7I9R6_9BACT</name>
<dbReference type="AlphaFoldDB" id="A0A1X7I9R6"/>
<gene>
    <name evidence="1" type="ORF">SAMN05661096_00351</name>
</gene>
<dbReference type="Proteomes" id="UP000193804">
    <property type="component" value="Unassembled WGS sequence"/>
</dbReference>
<protein>
    <recommendedName>
        <fullName evidence="3">TolB-like 6-blade propeller-like</fullName>
    </recommendedName>
</protein>
<organism evidence="1 2">
    <name type="scientific">Marivirga sericea</name>
    <dbReference type="NCBI Taxonomy" id="1028"/>
    <lineage>
        <taxon>Bacteria</taxon>
        <taxon>Pseudomonadati</taxon>
        <taxon>Bacteroidota</taxon>
        <taxon>Cytophagia</taxon>
        <taxon>Cytophagales</taxon>
        <taxon>Marivirgaceae</taxon>
        <taxon>Marivirga</taxon>
    </lineage>
</organism>
<sequence length="377" mass="44519">MKNLLILAFFSTILWSCESANRKETTSAYFNFELEIDTVQLDSRNEIIMAGAYMDNPAVSFDKTKFYNFDNENYVLEVFDIENYKLDKKVNFQKDGPNGLGSNQVRSLKIFPNGNIGIEDFESFKVFDLQGNQVKNVNFNKDWIKGDFTASESFEFASVNKDGSLIAGMHFGTDNFKPLMFLLDIEEKKAKRILLSQFDKLKRYKIVFRRNGGYLTDHHERVQFGFKGDSIIISNSAYNDLYIYNEKTNELEYRTFAHKLIPERKEKEYKNSSESREEVVEIIYSISEEVRFTEFFWDEDTRKFYRFTNQTIYDDKRENSTYKVSMLVYDEYLQLIGEKELMKFKDYAEPLFVKDGKVHFHLNMEDELGFIRIGLKN</sequence>
<dbReference type="RefSeq" id="WP_085515364.1">
    <property type="nucleotide sequence ID" value="NZ_FXAW01000001.1"/>
</dbReference>
<evidence type="ECO:0008006" key="3">
    <source>
        <dbReference type="Google" id="ProtNLM"/>
    </source>
</evidence>
<dbReference type="EMBL" id="FXAW01000001">
    <property type="protein sequence ID" value="SMG10854.1"/>
    <property type="molecule type" value="Genomic_DNA"/>
</dbReference>
<evidence type="ECO:0000313" key="1">
    <source>
        <dbReference type="EMBL" id="SMG10854.1"/>
    </source>
</evidence>
<dbReference type="OrthoDB" id="833896at2"/>
<dbReference type="STRING" id="1028.SAMN05661096_00351"/>
<proteinExistence type="predicted"/>
<reference evidence="2" key="1">
    <citation type="submission" date="2017-04" db="EMBL/GenBank/DDBJ databases">
        <authorList>
            <person name="Varghese N."/>
            <person name="Submissions S."/>
        </authorList>
    </citation>
    <scope>NUCLEOTIDE SEQUENCE [LARGE SCALE GENOMIC DNA]</scope>
    <source>
        <strain evidence="2">DSM 4125</strain>
    </source>
</reference>
<keyword evidence="2" id="KW-1185">Reference proteome</keyword>
<dbReference type="Pfam" id="PF13970">
    <property type="entry name" value="DUF4221"/>
    <property type="match status" value="1"/>
</dbReference>
<evidence type="ECO:0000313" key="2">
    <source>
        <dbReference type="Proteomes" id="UP000193804"/>
    </source>
</evidence>
<dbReference type="InterPro" id="IPR025316">
    <property type="entry name" value="DUF4221"/>
</dbReference>
<dbReference type="SUPFAM" id="SSF63829">
    <property type="entry name" value="Calcium-dependent phosphotriesterase"/>
    <property type="match status" value="1"/>
</dbReference>